<proteinExistence type="predicted"/>
<comment type="caution">
    <text evidence="2">The sequence shown here is derived from an EMBL/GenBank/DDBJ whole genome shotgun (WGS) entry which is preliminary data.</text>
</comment>
<dbReference type="RefSeq" id="WP_060968023.1">
    <property type="nucleotide sequence ID" value="NZ_LNJP01000003.1"/>
</dbReference>
<evidence type="ECO:0000313" key="3">
    <source>
        <dbReference type="Proteomes" id="UP000070434"/>
    </source>
</evidence>
<protein>
    <submittedName>
        <fullName evidence="2">Uncharacterized protein</fullName>
    </submittedName>
</protein>
<evidence type="ECO:0000313" key="2">
    <source>
        <dbReference type="EMBL" id="KWZ31528.1"/>
    </source>
</evidence>
<reference evidence="2 3" key="1">
    <citation type="submission" date="2015-11" db="EMBL/GenBank/DDBJ databases">
        <authorList>
            <person name="Sahl J."/>
            <person name="Wagner D."/>
            <person name="Keim P."/>
        </authorList>
    </citation>
    <scope>NUCLEOTIDE SEQUENCE [LARGE SCALE GENOMIC DNA]</scope>
    <source>
        <strain evidence="2 3">AZ-4-2-10-S1-D7</strain>
    </source>
</reference>
<dbReference type="EMBL" id="LNJP01000003">
    <property type="protein sequence ID" value="KWZ31528.1"/>
    <property type="molecule type" value="Genomic_DNA"/>
</dbReference>
<evidence type="ECO:0000256" key="1">
    <source>
        <dbReference type="SAM" id="MobiDB-lite"/>
    </source>
</evidence>
<feature type="region of interest" description="Disordered" evidence="1">
    <location>
        <begin position="58"/>
        <end position="90"/>
    </location>
</feature>
<accession>A0AAW3PSE4</accession>
<dbReference type="AlphaFoldDB" id="A0AAW3PSE4"/>
<sequence length="90" mass="9676">MSLIGNGGIMVMHHPYGVQIIGRNISKTAAFRCFQAAPPNSSRSNSGRISRVETILAEGNERGSAAGRKQQGWYDSRLPVRPAGPAQPSR</sequence>
<dbReference type="Proteomes" id="UP000070434">
    <property type="component" value="Unassembled WGS sequence"/>
</dbReference>
<organism evidence="2 3">
    <name type="scientific">Burkholderia anthina</name>
    <dbReference type="NCBI Taxonomy" id="179879"/>
    <lineage>
        <taxon>Bacteria</taxon>
        <taxon>Pseudomonadati</taxon>
        <taxon>Pseudomonadota</taxon>
        <taxon>Betaproteobacteria</taxon>
        <taxon>Burkholderiales</taxon>
        <taxon>Burkholderiaceae</taxon>
        <taxon>Burkholderia</taxon>
        <taxon>Burkholderia cepacia complex</taxon>
    </lineage>
</organism>
<name>A0AAW3PSE4_9BURK</name>
<gene>
    <name evidence="2" type="ORF">WS64_24970</name>
</gene>